<dbReference type="Proteomes" id="UP001629246">
    <property type="component" value="Unassembled WGS sequence"/>
</dbReference>
<dbReference type="EMBL" id="JAQQFM010000001">
    <property type="protein sequence ID" value="MFL9922984.1"/>
    <property type="molecule type" value="Genomic_DNA"/>
</dbReference>
<keyword evidence="1" id="KW-0732">Signal</keyword>
<evidence type="ECO:0008006" key="4">
    <source>
        <dbReference type="Google" id="ProtNLM"/>
    </source>
</evidence>
<reference evidence="2 3" key="1">
    <citation type="journal article" date="2024" name="Chem. Sci.">
        <title>Discovery of megapolipeptins by genome mining of a Burkholderiales bacteria collection.</title>
        <authorList>
            <person name="Paulo B.S."/>
            <person name="Recchia M.J.J."/>
            <person name="Lee S."/>
            <person name="Fergusson C.H."/>
            <person name="Romanowski S.B."/>
            <person name="Hernandez A."/>
            <person name="Krull N."/>
            <person name="Liu D.Y."/>
            <person name="Cavanagh H."/>
            <person name="Bos A."/>
            <person name="Gray C.A."/>
            <person name="Murphy B.T."/>
            <person name="Linington R.G."/>
            <person name="Eustaquio A.S."/>
        </authorList>
    </citation>
    <scope>NUCLEOTIDE SEQUENCE [LARGE SCALE GENOMIC DNA]</scope>
    <source>
        <strain evidence="2 3">RL21-008-BIB-A</strain>
    </source>
</reference>
<organism evidence="2 3">
    <name type="scientific">Herbaspirillum lusitanum</name>
    <dbReference type="NCBI Taxonomy" id="213312"/>
    <lineage>
        <taxon>Bacteria</taxon>
        <taxon>Pseudomonadati</taxon>
        <taxon>Pseudomonadota</taxon>
        <taxon>Betaproteobacteria</taxon>
        <taxon>Burkholderiales</taxon>
        <taxon>Oxalobacteraceae</taxon>
        <taxon>Herbaspirillum</taxon>
    </lineage>
</organism>
<dbReference type="PROSITE" id="PS51257">
    <property type="entry name" value="PROKAR_LIPOPROTEIN"/>
    <property type="match status" value="1"/>
</dbReference>
<feature type="chain" id="PRO_5045734877" description="Lipoprotein" evidence="1">
    <location>
        <begin position="20"/>
        <end position="78"/>
    </location>
</feature>
<accession>A0ABW9A3V8</accession>
<name>A0ABW9A3V8_9BURK</name>
<gene>
    <name evidence="2" type="ORF">PQR62_01815</name>
</gene>
<protein>
    <recommendedName>
        <fullName evidence="4">Lipoprotein</fullName>
    </recommendedName>
</protein>
<keyword evidence="3" id="KW-1185">Reference proteome</keyword>
<evidence type="ECO:0000313" key="3">
    <source>
        <dbReference type="Proteomes" id="UP001629246"/>
    </source>
</evidence>
<feature type="signal peptide" evidence="1">
    <location>
        <begin position="1"/>
        <end position="19"/>
    </location>
</feature>
<evidence type="ECO:0000313" key="2">
    <source>
        <dbReference type="EMBL" id="MFL9922984.1"/>
    </source>
</evidence>
<comment type="caution">
    <text evidence="2">The sequence shown here is derived from an EMBL/GenBank/DDBJ whole genome shotgun (WGS) entry which is preliminary data.</text>
</comment>
<proteinExistence type="predicted"/>
<dbReference type="RefSeq" id="WP_408154171.1">
    <property type="nucleotide sequence ID" value="NZ_JAQQFM010000001.1"/>
</dbReference>
<evidence type="ECO:0000256" key="1">
    <source>
        <dbReference type="SAM" id="SignalP"/>
    </source>
</evidence>
<sequence length="78" mass="8382">MNTAIRLGALLCVALPLLAACDAVAGKKDYAYFRKNLDEAKSISDQCSLNGTSGMNKAQMAECDAAREAYANRNMKGY</sequence>